<evidence type="ECO:0000256" key="1">
    <source>
        <dbReference type="SAM" id="SignalP"/>
    </source>
</evidence>
<comment type="caution">
    <text evidence="2">The sequence shown here is derived from an EMBL/GenBank/DDBJ whole genome shotgun (WGS) entry which is preliminary data.</text>
</comment>
<dbReference type="Proteomes" id="UP001231109">
    <property type="component" value="Unassembled WGS sequence"/>
</dbReference>
<name>A0ABT9HVS2_9GAMM</name>
<reference evidence="2 3" key="1">
    <citation type="submission" date="2022-11" db="EMBL/GenBank/DDBJ databases">
        <title>Viruses from the air-sea interface of a natural surface slick.</title>
        <authorList>
            <person name="Rahlff J."/>
            <person name="Holmfeldt K."/>
        </authorList>
    </citation>
    <scope>NUCLEOTIDE SEQUENCE [LARGE SCALE GENOMIC DNA]</scope>
    <source>
        <strain evidence="2 3">SMS4</strain>
    </source>
</reference>
<accession>A0ABT9HVS2</accession>
<keyword evidence="3" id="KW-1185">Reference proteome</keyword>
<feature type="signal peptide" evidence="1">
    <location>
        <begin position="1"/>
        <end position="19"/>
    </location>
</feature>
<organism evidence="2 3">
    <name type="scientific">Rheinheimera baltica</name>
    <dbReference type="NCBI Taxonomy" id="67576"/>
    <lineage>
        <taxon>Bacteria</taxon>
        <taxon>Pseudomonadati</taxon>
        <taxon>Pseudomonadota</taxon>
        <taxon>Gammaproteobacteria</taxon>
        <taxon>Chromatiales</taxon>
        <taxon>Chromatiaceae</taxon>
        <taxon>Rheinheimera</taxon>
    </lineage>
</organism>
<protein>
    <recommendedName>
        <fullName evidence="4">Nuclear transport factor 2 family protein</fullName>
    </recommendedName>
</protein>
<dbReference type="EMBL" id="JAPJDZ010000007">
    <property type="protein sequence ID" value="MDP5135201.1"/>
    <property type="molecule type" value="Genomic_DNA"/>
</dbReference>
<evidence type="ECO:0008006" key="4">
    <source>
        <dbReference type="Google" id="ProtNLM"/>
    </source>
</evidence>
<gene>
    <name evidence="2" type="ORF">ORJ04_04460</name>
</gene>
<evidence type="ECO:0000313" key="2">
    <source>
        <dbReference type="EMBL" id="MDP5135201.1"/>
    </source>
</evidence>
<sequence>MKKLTLVFISLILSFSISANDKFTPDQLIVKAKAFVSAKNARQQPNTTTKEIDHFISLFSDQFIDEHVEYKFTYTDKAKLRADIVAKLKDEVINSNIEIIEIMTGANVVFIKMNETGKVKPAHLNKTIEYNKTNIVSIEYDEAGLIKHLRRHHG</sequence>
<keyword evidence="1" id="KW-0732">Signal</keyword>
<evidence type="ECO:0000313" key="3">
    <source>
        <dbReference type="Proteomes" id="UP001231109"/>
    </source>
</evidence>
<proteinExistence type="predicted"/>
<dbReference type="RefSeq" id="WP_305974129.1">
    <property type="nucleotide sequence ID" value="NZ_JAPJDZ010000007.1"/>
</dbReference>
<feature type="chain" id="PRO_5045723691" description="Nuclear transport factor 2 family protein" evidence="1">
    <location>
        <begin position="20"/>
        <end position="154"/>
    </location>
</feature>